<feature type="domain" description="Putative auto-transporter adhesin head GIN" evidence="1">
    <location>
        <begin position="28"/>
        <end position="207"/>
    </location>
</feature>
<dbReference type="RefSeq" id="WP_116185179.1">
    <property type="nucleotide sequence ID" value="NZ_QTJX01000003.1"/>
</dbReference>
<reference evidence="2 3" key="1">
    <citation type="submission" date="2018-08" db="EMBL/GenBank/DDBJ databases">
        <title>Muricauda nanhaiensis sp. nov., isolated from seawater of the South China Sea.</title>
        <authorList>
            <person name="Dang Y."/>
        </authorList>
    </citation>
    <scope>NUCLEOTIDE SEQUENCE [LARGE SCALE GENOMIC DNA]</scope>
    <source>
        <strain evidence="2 3">SM1704</strain>
    </source>
</reference>
<sequence length="224" mass="24972">MKRIITLGLIFLPFFIFSQRIIDTEVGDFDKIKVFDLIEVNLIQSDENRIMIKGWNVDDIKWTNKNGILKLRMQLDKKFQGEDTMIEVYYTNLDVIDANEGAKITCNEMVQKSKIELKAQEGGSIHIGMDVDYADIRAVTGGIIKASGLAKNQNIVLNTGAIFDGRDLRTSTTEVKISAGGEADVFASEQVDINLRAGGDVTVYGKPKRVNKRTFIGGRVHVVD</sequence>
<dbReference type="Gene3D" id="2.160.20.120">
    <property type="match status" value="1"/>
</dbReference>
<dbReference type="Pfam" id="PF10988">
    <property type="entry name" value="DUF2807"/>
    <property type="match status" value="1"/>
</dbReference>
<evidence type="ECO:0000313" key="3">
    <source>
        <dbReference type="Proteomes" id="UP000261828"/>
    </source>
</evidence>
<keyword evidence="3" id="KW-1185">Reference proteome</keyword>
<evidence type="ECO:0000313" key="2">
    <source>
        <dbReference type="EMBL" id="RDY58859.1"/>
    </source>
</evidence>
<name>A0A371JNP4_9FLAO</name>
<organism evidence="2 3">
    <name type="scientific">Flagellimonas nanhaiensis</name>
    <dbReference type="NCBI Taxonomy" id="2292706"/>
    <lineage>
        <taxon>Bacteria</taxon>
        <taxon>Pseudomonadati</taxon>
        <taxon>Bacteroidota</taxon>
        <taxon>Flavobacteriia</taxon>
        <taxon>Flavobacteriales</taxon>
        <taxon>Flavobacteriaceae</taxon>
        <taxon>Flagellimonas</taxon>
    </lineage>
</organism>
<proteinExistence type="predicted"/>
<accession>A0A371JNP4</accession>
<gene>
    <name evidence="2" type="ORF">DX873_14450</name>
</gene>
<comment type="caution">
    <text evidence="2">The sequence shown here is derived from an EMBL/GenBank/DDBJ whole genome shotgun (WGS) entry which is preliminary data.</text>
</comment>
<protein>
    <submittedName>
        <fullName evidence="2">DUF2807 domain-containing protein</fullName>
    </submittedName>
</protein>
<dbReference type="Proteomes" id="UP000261828">
    <property type="component" value="Unassembled WGS sequence"/>
</dbReference>
<dbReference type="EMBL" id="QTJX01000003">
    <property type="protein sequence ID" value="RDY58859.1"/>
    <property type="molecule type" value="Genomic_DNA"/>
</dbReference>
<dbReference type="OrthoDB" id="704821at2"/>
<dbReference type="InterPro" id="IPR021255">
    <property type="entry name" value="DUF2807"/>
</dbReference>
<dbReference type="AlphaFoldDB" id="A0A371JNP4"/>
<evidence type="ECO:0000259" key="1">
    <source>
        <dbReference type="Pfam" id="PF10988"/>
    </source>
</evidence>